<name>A0ABZ3F7P1_9HELI</name>
<proteinExistence type="predicted"/>
<dbReference type="EMBL" id="CP145316">
    <property type="protein sequence ID" value="XAM19096.1"/>
    <property type="molecule type" value="Genomic_DNA"/>
</dbReference>
<dbReference type="Pfam" id="PF10592">
    <property type="entry name" value="AIPR"/>
    <property type="match status" value="1"/>
</dbReference>
<accession>A0ABZ3F7P1</accession>
<protein>
    <submittedName>
        <fullName evidence="2">AIPR family protein</fullName>
    </submittedName>
</protein>
<evidence type="ECO:0000313" key="2">
    <source>
        <dbReference type="EMBL" id="XAM19096.1"/>
    </source>
</evidence>
<keyword evidence="3" id="KW-1185">Reference proteome</keyword>
<dbReference type="RefSeq" id="WP_343354242.1">
    <property type="nucleotide sequence ID" value="NZ_CP145316.1"/>
</dbReference>
<feature type="domain" description="Abortive phage infection protein C-terminal" evidence="1">
    <location>
        <begin position="2"/>
        <end position="184"/>
    </location>
</feature>
<sequence length="209" mass="23827">MLEKNIRYYKGLNAINKKIKETAESPIESQFFWFVNNGISLVCDSFAPPRGDTNGNKILKLKNPMIINGGQTTVALSNANIHDNTRILLKIYNLSDDEIIAKITEGTNSQNPINFRDLKSNNPIQKIIQDYFKDNGILLEIKGGEFEKTKGNQKMEIVKNDFLIQSYVAIYKDNPAEARSKMLALRRYFDETFNAKNKNIAPDFLGVMR</sequence>
<organism evidence="2 3">
    <name type="scientific">Helicobacter mastomyrinus</name>
    <dbReference type="NCBI Taxonomy" id="287948"/>
    <lineage>
        <taxon>Bacteria</taxon>
        <taxon>Pseudomonadati</taxon>
        <taxon>Campylobacterota</taxon>
        <taxon>Epsilonproteobacteria</taxon>
        <taxon>Campylobacterales</taxon>
        <taxon>Helicobacteraceae</taxon>
        <taxon>Helicobacter</taxon>
    </lineage>
</organism>
<evidence type="ECO:0000313" key="3">
    <source>
        <dbReference type="Proteomes" id="UP001434737"/>
    </source>
</evidence>
<reference evidence="2 3" key="1">
    <citation type="submission" date="2024-02" db="EMBL/GenBank/DDBJ databases">
        <title>Genome and pathogenicity analysis of Helicobacter mastomyrinus isolated from mice.</title>
        <authorList>
            <person name="Zhu L."/>
        </authorList>
    </citation>
    <scope>NUCLEOTIDE SEQUENCE [LARGE SCALE GENOMIC DNA]</scope>
    <source>
        <strain evidence="2 3">Hm-17</strain>
    </source>
</reference>
<evidence type="ECO:0000259" key="1">
    <source>
        <dbReference type="Pfam" id="PF10592"/>
    </source>
</evidence>
<dbReference type="Proteomes" id="UP001434737">
    <property type="component" value="Chromosome"/>
</dbReference>
<gene>
    <name evidence="2" type="ORF">V3I05_03075</name>
</gene>
<dbReference type="InterPro" id="IPR018891">
    <property type="entry name" value="AIPR_C"/>
</dbReference>